<dbReference type="InterPro" id="IPR036188">
    <property type="entry name" value="FAD/NAD-bd_sf"/>
</dbReference>
<name>A0ABU6J139_9ACTN</name>
<comment type="caution">
    <text evidence="6">The sequence shown here is derived from an EMBL/GenBank/DDBJ whole genome shotgun (WGS) entry which is preliminary data.</text>
</comment>
<keyword evidence="2" id="KW-0285">Flavoprotein</keyword>
<gene>
    <name evidence="6" type="ORF">VJ920_10455</name>
</gene>
<dbReference type="InterPro" id="IPR027477">
    <property type="entry name" value="Succ_DH/fumarate_Rdtase_cat_sf"/>
</dbReference>
<dbReference type="Gene3D" id="3.90.700.10">
    <property type="entry name" value="Succinate dehydrogenase/fumarate reductase flavoprotein, catalytic domain"/>
    <property type="match status" value="1"/>
</dbReference>
<comment type="cofactor">
    <cofactor evidence="1">
        <name>FAD</name>
        <dbReference type="ChEBI" id="CHEBI:57692"/>
    </cofactor>
</comment>
<dbReference type="PROSITE" id="PS51318">
    <property type="entry name" value="TAT"/>
    <property type="match status" value="1"/>
</dbReference>
<evidence type="ECO:0000256" key="2">
    <source>
        <dbReference type="ARBA" id="ARBA00022630"/>
    </source>
</evidence>
<reference evidence="6 7" key="1">
    <citation type="submission" date="2024-01" db="EMBL/GenBank/DDBJ databases">
        <title>novel species in genus Adlercreutzia.</title>
        <authorList>
            <person name="Liu X."/>
        </authorList>
    </citation>
    <scope>NUCLEOTIDE SEQUENCE [LARGE SCALE GENOMIC DNA]</scope>
    <source>
        <strain evidence="6 7">R22</strain>
    </source>
</reference>
<keyword evidence="3" id="KW-0274">FAD</keyword>
<dbReference type="InterPro" id="IPR050315">
    <property type="entry name" value="FAD-oxidoreductase_2"/>
</dbReference>
<dbReference type="InterPro" id="IPR019546">
    <property type="entry name" value="TAT_signal_bac_arc"/>
</dbReference>
<dbReference type="PANTHER" id="PTHR43400">
    <property type="entry name" value="FUMARATE REDUCTASE"/>
    <property type="match status" value="1"/>
</dbReference>
<dbReference type="InterPro" id="IPR006311">
    <property type="entry name" value="TAT_signal"/>
</dbReference>
<dbReference type="NCBIfam" id="TIGR01409">
    <property type="entry name" value="TAT_signal_seq"/>
    <property type="match status" value="1"/>
</dbReference>
<dbReference type="SUPFAM" id="SSF56425">
    <property type="entry name" value="Succinate dehydrogenase/fumarate reductase flavoprotein, catalytic domain"/>
    <property type="match status" value="1"/>
</dbReference>
<evidence type="ECO:0000259" key="5">
    <source>
        <dbReference type="Pfam" id="PF00890"/>
    </source>
</evidence>
<organism evidence="6 7">
    <name type="scientific">Adlercreutzia shanghongiae</name>
    <dbReference type="NCBI Taxonomy" id="3111773"/>
    <lineage>
        <taxon>Bacteria</taxon>
        <taxon>Bacillati</taxon>
        <taxon>Actinomycetota</taxon>
        <taxon>Coriobacteriia</taxon>
        <taxon>Eggerthellales</taxon>
        <taxon>Eggerthellaceae</taxon>
        <taxon>Adlercreutzia</taxon>
    </lineage>
</organism>
<dbReference type="PROSITE" id="PS51257">
    <property type="entry name" value="PROKAR_LIPOPROTEIN"/>
    <property type="match status" value="1"/>
</dbReference>
<dbReference type="Gene3D" id="3.50.50.60">
    <property type="entry name" value="FAD/NAD(P)-binding domain"/>
    <property type="match status" value="1"/>
</dbReference>
<sequence>METTFGRRDFLKGASVLGAAALGAGMLAGCAPKAAGSSEGESLAATGGGVDPSSIDWDYEADVVVVGSGSAAMCAAIETAAAGSEALVFEKGTLIGGDSALCGGVILAAGWSTQEELTGYAGDTGEAFAEQMIRWSQGMGDAEIIREACLRSGETVDWLISIGRTYDAADILPPIWGLGDTEADIVPRSLWLSGEIDNDEFETGTSINGHYKTLQDHANTYGEALVVKNNHEVTRLLQNEGGEVIGVEVSDNGKTKYAKARKGVVLACASVDNNTAMARELGLNQQFWGMTMRDAGLDSASAGYGATSHDVETNTGDGIRMAREIGAQLQLNQACCMNDNHYIGGIAEYATGMVSGSNEYKSWRSEGNILVNQNGRRFCQEDAEWGYVISECANAVFANGWQPEDPDGVNVYFIVDADHTYSWLLQGIDVETSDRVVKADTIEELAALINVPAENLKEEIDTWNRYCDTGKDLRFGRRADMGKIVTPPFCADPMRPGPMGSYAGVKANIKAEVIATDGSPIPRLYAAGAVAGGNYVGSFYPGCGWAILNTCVWGREAGQNAAALEPWE</sequence>
<keyword evidence="7" id="KW-1185">Reference proteome</keyword>
<evidence type="ECO:0000256" key="4">
    <source>
        <dbReference type="ARBA" id="ARBA00023002"/>
    </source>
</evidence>
<evidence type="ECO:0000313" key="7">
    <source>
        <dbReference type="Proteomes" id="UP001343724"/>
    </source>
</evidence>
<feature type="domain" description="FAD-dependent oxidoreductase 2 FAD-binding" evidence="5">
    <location>
        <begin position="62"/>
        <end position="544"/>
    </location>
</feature>
<evidence type="ECO:0000256" key="3">
    <source>
        <dbReference type="ARBA" id="ARBA00022827"/>
    </source>
</evidence>
<dbReference type="SUPFAM" id="SSF51905">
    <property type="entry name" value="FAD/NAD(P)-binding domain"/>
    <property type="match status" value="1"/>
</dbReference>
<dbReference type="RefSeq" id="WP_326455113.1">
    <property type="nucleotide sequence ID" value="NZ_JAYMFH010000016.1"/>
</dbReference>
<dbReference type="Proteomes" id="UP001343724">
    <property type="component" value="Unassembled WGS sequence"/>
</dbReference>
<dbReference type="PANTHER" id="PTHR43400:SF7">
    <property type="entry name" value="FAD-DEPENDENT OXIDOREDUCTASE 2 FAD BINDING DOMAIN-CONTAINING PROTEIN"/>
    <property type="match status" value="1"/>
</dbReference>
<evidence type="ECO:0000256" key="1">
    <source>
        <dbReference type="ARBA" id="ARBA00001974"/>
    </source>
</evidence>
<dbReference type="EMBL" id="JAYMFH010000016">
    <property type="protein sequence ID" value="MEC4295733.1"/>
    <property type="molecule type" value="Genomic_DNA"/>
</dbReference>
<accession>A0ABU6J139</accession>
<proteinExistence type="predicted"/>
<dbReference type="Pfam" id="PF00890">
    <property type="entry name" value="FAD_binding_2"/>
    <property type="match status" value="1"/>
</dbReference>
<dbReference type="InterPro" id="IPR003953">
    <property type="entry name" value="FAD-dep_OxRdtase_2_FAD-bd"/>
</dbReference>
<protein>
    <submittedName>
        <fullName evidence="6">FAD-binding protein</fullName>
    </submittedName>
</protein>
<keyword evidence="4" id="KW-0560">Oxidoreductase</keyword>
<evidence type="ECO:0000313" key="6">
    <source>
        <dbReference type="EMBL" id="MEC4295733.1"/>
    </source>
</evidence>